<dbReference type="PANTHER" id="PTHR40626:SF11">
    <property type="entry name" value="ZINC FINGER PROTEIN YPR022C"/>
    <property type="match status" value="1"/>
</dbReference>
<comment type="subcellular location">
    <subcellularLocation>
        <location evidence="1">Nucleus</location>
    </subcellularLocation>
</comment>
<dbReference type="AlphaFoldDB" id="A0A6A5RVH4"/>
<dbReference type="CDD" id="cd12148">
    <property type="entry name" value="fungal_TF_MHR"/>
    <property type="match status" value="1"/>
</dbReference>
<keyword evidence="9" id="KW-1185">Reference proteome</keyword>
<evidence type="ECO:0000256" key="2">
    <source>
        <dbReference type="ARBA" id="ARBA00022723"/>
    </source>
</evidence>
<feature type="non-terminal residue" evidence="8">
    <location>
        <position position="450"/>
    </location>
</feature>
<feature type="domain" description="Xylanolytic transcriptional activator regulatory" evidence="7">
    <location>
        <begin position="14"/>
        <end position="223"/>
    </location>
</feature>
<keyword evidence="3" id="KW-0677">Repeat</keyword>
<dbReference type="EMBL" id="ML978960">
    <property type="protein sequence ID" value="KAF1931523.1"/>
    <property type="molecule type" value="Genomic_DNA"/>
</dbReference>
<dbReference type="GO" id="GO:0005634">
    <property type="term" value="C:nucleus"/>
    <property type="evidence" value="ECO:0007669"/>
    <property type="project" value="UniProtKB-SubCell"/>
</dbReference>
<accession>A0A6A5RVH4</accession>
<name>A0A6A5RVH4_9PLEO</name>
<evidence type="ECO:0000256" key="1">
    <source>
        <dbReference type="ARBA" id="ARBA00004123"/>
    </source>
</evidence>
<keyword evidence="2" id="KW-0479">Metal-binding</keyword>
<dbReference type="GO" id="GO:0008270">
    <property type="term" value="F:zinc ion binding"/>
    <property type="evidence" value="ECO:0007669"/>
    <property type="project" value="UniProtKB-KW"/>
</dbReference>
<dbReference type="Pfam" id="PF04082">
    <property type="entry name" value="Fungal_trans"/>
    <property type="match status" value="1"/>
</dbReference>
<dbReference type="RefSeq" id="XP_033451771.1">
    <property type="nucleotide sequence ID" value="XM_033589314.1"/>
</dbReference>
<evidence type="ECO:0000256" key="6">
    <source>
        <dbReference type="ARBA" id="ARBA00023242"/>
    </source>
</evidence>
<gene>
    <name evidence="8" type="ORF">M421DRAFT_32311</name>
</gene>
<protein>
    <recommendedName>
        <fullName evidence="7">Xylanolytic transcriptional activator regulatory domain-containing protein</fullName>
    </recommendedName>
</protein>
<evidence type="ECO:0000313" key="9">
    <source>
        <dbReference type="Proteomes" id="UP000800082"/>
    </source>
</evidence>
<dbReference type="InterPro" id="IPR007219">
    <property type="entry name" value="XnlR_reg_dom"/>
</dbReference>
<dbReference type="GO" id="GO:0006351">
    <property type="term" value="P:DNA-templated transcription"/>
    <property type="evidence" value="ECO:0007669"/>
    <property type="project" value="InterPro"/>
</dbReference>
<organism evidence="8 9">
    <name type="scientific">Didymella exigua CBS 183.55</name>
    <dbReference type="NCBI Taxonomy" id="1150837"/>
    <lineage>
        <taxon>Eukaryota</taxon>
        <taxon>Fungi</taxon>
        <taxon>Dikarya</taxon>
        <taxon>Ascomycota</taxon>
        <taxon>Pezizomycotina</taxon>
        <taxon>Dothideomycetes</taxon>
        <taxon>Pleosporomycetidae</taxon>
        <taxon>Pleosporales</taxon>
        <taxon>Pleosporineae</taxon>
        <taxon>Didymellaceae</taxon>
        <taxon>Didymella</taxon>
    </lineage>
</organism>
<keyword evidence="5" id="KW-0862">Zinc</keyword>
<dbReference type="GO" id="GO:0000978">
    <property type="term" value="F:RNA polymerase II cis-regulatory region sequence-specific DNA binding"/>
    <property type="evidence" value="ECO:0007669"/>
    <property type="project" value="InterPro"/>
</dbReference>
<dbReference type="GeneID" id="54346961"/>
<dbReference type="GO" id="GO:0000981">
    <property type="term" value="F:DNA-binding transcription factor activity, RNA polymerase II-specific"/>
    <property type="evidence" value="ECO:0007669"/>
    <property type="project" value="InterPro"/>
</dbReference>
<keyword evidence="4" id="KW-0863">Zinc-finger</keyword>
<evidence type="ECO:0000259" key="7">
    <source>
        <dbReference type="Pfam" id="PF04082"/>
    </source>
</evidence>
<dbReference type="OrthoDB" id="8117402at2759"/>
<proteinExistence type="predicted"/>
<feature type="non-terminal residue" evidence="8">
    <location>
        <position position="1"/>
    </location>
</feature>
<dbReference type="InterPro" id="IPR051059">
    <property type="entry name" value="VerF-like"/>
</dbReference>
<keyword evidence="6" id="KW-0539">Nucleus</keyword>
<reference evidence="8" key="1">
    <citation type="journal article" date="2020" name="Stud. Mycol.">
        <title>101 Dothideomycetes genomes: a test case for predicting lifestyles and emergence of pathogens.</title>
        <authorList>
            <person name="Haridas S."/>
            <person name="Albert R."/>
            <person name="Binder M."/>
            <person name="Bloem J."/>
            <person name="Labutti K."/>
            <person name="Salamov A."/>
            <person name="Andreopoulos B."/>
            <person name="Baker S."/>
            <person name="Barry K."/>
            <person name="Bills G."/>
            <person name="Bluhm B."/>
            <person name="Cannon C."/>
            <person name="Castanera R."/>
            <person name="Culley D."/>
            <person name="Daum C."/>
            <person name="Ezra D."/>
            <person name="Gonzalez J."/>
            <person name="Henrissat B."/>
            <person name="Kuo A."/>
            <person name="Liang C."/>
            <person name="Lipzen A."/>
            <person name="Lutzoni F."/>
            <person name="Magnuson J."/>
            <person name="Mondo S."/>
            <person name="Nolan M."/>
            <person name="Ohm R."/>
            <person name="Pangilinan J."/>
            <person name="Park H.-J."/>
            <person name="Ramirez L."/>
            <person name="Alfaro M."/>
            <person name="Sun H."/>
            <person name="Tritt A."/>
            <person name="Yoshinaga Y."/>
            <person name="Zwiers L.-H."/>
            <person name="Turgeon B."/>
            <person name="Goodwin S."/>
            <person name="Spatafora J."/>
            <person name="Crous P."/>
            <person name="Grigoriev I."/>
        </authorList>
    </citation>
    <scope>NUCLEOTIDE SEQUENCE</scope>
    <source>
        <strain evidence="8">CBS 183.55</strain>
    </source>
</reference>
<evidence type="ECO:0000256" key="5">
    <source>
        <dbReference type="ARBA" id="ARBA00022833"/>
    </source>
</evidence>
<evidence type="ECO:0000313" key="8">
    <source>
        <dbReference type="EMBL" id="KAF1931523.1"/>
    </source>
</evidence>
<dbReference type="PANTHER" id="PTHR40626">
    <property type="entry name" value="MIP31509P"/>
    <property type="match status" value="1"/>
</dbReference>
<dbReference type="GO" id="GO:0000785">
    <property type="term" value="C:chromatin"/>
    <property type="evidence" value="ECO:0007669"/>
    <property type="project" value="TreeGrafter"/>
</dbReference>
<dbReference type="Proteomes" id="UP000800082">
    <property type="component" value="Unassembled WGS sequence"/>
</dbReference>
<evidence type="ECO:0000256" key="3">
    <source>
        <dbReference type="ARBA" id="ARBA00022737"/>
    </source>
</evidence>
<sequence length="450" mass="50547">DWNVSKTQITRGTELFFNHLSPFLPFIHQPTFDAYHTDKRLLLGMLCLGYQYGEDPDYGEQAGSGVSLSIQCFHQARALLKTDNEDEQLSTSYSTFGVQACLLIQLYTMMYLCGSASAFGLQTHSKIISLARAGGLMQPLTTEATATADLDSLWHHFIKSEAHKRTCFAVHQIDALWYQVLSVPRSLSHLEIKHDLPCPEDHWTAATSGEWAHRQLLMRQAGSAAQYPEVVRRFLSSNADLYTLPPFDPYGTVNITQFLISSAREISGWSTITGILSIERVEPLRSSLVALEPFARPHGGNSDPASASLGEIAWETAMIELQMWSPTHTGGIIESSMDAVLYQLTEHAPSCEFLCESRIANLVQPHVDWFLRYLDATVMPETEAPWVVLYAYKAFMIAWQLVRDGIIGSMQVIGIQDGDTRAALIWARKVFGRRQRWQLGKIVMKCIDRL</sequence>
<evidence type="ECO:0000256" key="4">
    <source>
        <dbReference type="ARBA" id="ARBA00022771"/>
    </source>
</evidence>